<dbReference type="PROSITE" id="PS51208">
    <property type="entry name" value="AUTOTRANSPORTER"/>
    <property type="match status" value="1"/>
</dbReference>
<accession>A0A4U0YXD4</accession>
<dbReference type="GO" id="GO:0019867">
    <property type="term" value="C:outer membrane"/>
    <property type="evidence" value="ECO:0007669"/>
    <property type="project" value="InterPro"/>
</dbReference>
<dbReference type="InterPro" id="IPR012332">
    <property type="entry name" value="Autotransporter_pectin_lyase_C"/>
</dbReference>
<gene>
    <name evidence="4" type="ORF">FAZ78_16300</name>
</gene>
<dbReference type="InterPro" id="IPR011050">
    <property type="entry name" value="Pectin_lyase_fold/virulence"/>
</dbReference>
<feature type="domain" description="Autotransporter" evidence="3">
    <location>
        <begin position="588"/>
        <end position="864"/>
    </location>
</feature>
<dbReference type="SUPFAM" id="SSF51126">
    <property type="entry name" value="Pectin lyase-like"/>
    <property type="match status" value="2"/>
</dbReference>
<feature type="region of interest" description="Disordered" evidence="2">
    <location>
        <begin position="270"/>
        <end position="290"/>
    </location>
</feature>
<evidence type="ECO:0000259" key="3">
    <source>
        <dbReference type="PROSITE" id="PS51208"/>
    </source>
</evidence>
<dbReference type="InterPro" id="IPR013425">
    <property type="entry name" value="Autotrns_rpt"/>
</dbReference>
<dbReference type="Gene3D" id="2.40.128.130">
    <property type="entry name" value="Autotransporter beta-domain"/>
    <property type="match status" value="1"/>
</dbReference>
<dbReference type="InterPro" id="IPR005546">
    <property type="entry name" value="Autotransporte_beta"/>
</dbReference>
<reference evidence="4 5" key="1">
    <citation type="submission" date="2019-04" db="EMBL/GenBank/DDBJ databases">
        <title>Crypto-aerobic microbial life in anoxic (sulfidic) marine sediments.</title>
        <authorList>
            <person name="Bhattacharya S."/>
            <person name="Roy C."/>
            <person name="Mondal N."/>
            <person name="Sarkar J."/>
            <person name="Mandal S."/>
            <person name="Rameez M.J."/>
            <person name="Ghosh W."/>
        </authorList>
    </citation>
    <scope>NUCLEOTIDE SEQUENCE [LARGE SCALE GENOMIC DNA]</scope>
    <source>
        <strain evidence="4 5">SBBC</strain>
    </source>
</reference>
<dbReference type="Pfam" id="PF12951">
    <property type="entry name" value="PATR"/>
    <property type="match status" value="3"/>
</dbReference>
<dbReference type="RefSeq" id="WP_136793522.1">
    <property type="nucleotide sequence ID" value="NZ_SWAU01000174.1"/>
</dbReference>
<dbReference type="InterPro" id="IPR036709">
    <property type="entry name" value="Autotransporte_beta_dom_sf"/>
</dbReference>
<feature type="compositionally biased region" description="Gly residues" evidence="2">
    <location>
        <begin position="277"/>
        <end position="290"/>
    </location>
</feature>
<evidence type="ECO:0000313" key="4">
    <source>
        <dbReference type="EMBL" id="TKA95549.1"/>
    </source>
</evidence>
<dbReference type="SMART" id="SM00869">
    <property type="entry name" value="Autotransporter"/>
    <property type="match status" value="1"/>
</dbReference>
<dbReference type="Gene3D" id="2.160.20.20">
    <property type="match status" value="1"/>
</dbReference>
<proteinExistence type="predicted"/>
<evidence type="ECO:0000256" key="1">
    <source>
        <dbReference type="ARBA" id="ARBA00022729"/>
    </source>
</evidence>
<evidence type="ECO:0000256" key="2">
    <source>
        <dbReference type="SAM" id="MobiDB-lite"/>
    </source>
</evidence>
<dbReference type="Pfam" id="PF03797">
    <property type="entry name" value="Autotransporter"/>
    <property type="match status" value="1"/>
</dbReference>
<evidence type="ECO:0000313" key="5">
    <source>
        <dbReference type="Proteomes" id="UP000306340"/>
    </source>
</evidence>
<dbReference type="Proteomes" id="UP000306340">
    <property type="component" value="Unassembled WGS sequence"/>
</dbReference>
<dbReference type="AlphaFoldDB" id="A0A4U0YXD4"/>
<keyword evidence="1" id="KW-0732">Signal</keyword>
<dbReference type="SUPFAM" id="SSF103515">
    <property type="entry name" value="Autotransporter"/>
    <property type="match status" value="1"/>
</dbReference>
<dbReference type="EMBL" id="SWAU01000174">
    <property type="protein sequence ID" value="TKA95549.1"/>
    <property type="molecule type" value="Genomic_DNA"/>
</dbReference>
<sequence>MLGATIAQVGALTLEKVGAGTLIMTGSNGYSGGTRILGGTLQFGQGSFDSPLVGSVYTGDSEDSGGLAFGYEGDTSYSGVISGAGDLAILDGAVTLSGMNTFTGLTSISEGATLALTGQGRVNQSSGVEVNGAFDVSGASSAAVKSISGSGIINVGGASLSLTDSTGSFAGNVTGTGGLSIDAGSLTLTGASDLTGQFGVGDAASLTVGDGETSGWISANVLNYGALTFDRSDGGTYSGRISGTGDITLTGGSYILTGENSNSGSVTITEGTSVQLGDGGATGRLGGSGPNSGSIANDGTLIYSRSSATTYAGVISGGGNLRQIGSGRLTLNGVNSYSGGTSVEAGELLIGGSETFAAAMVGGDVSVASGAVLGGFGTIDGGLSILDGGSLRAGSSTTIGALRVNGNLEFGGGSLFNVRVNGETGASDHVFVGGTAFLAGSVAHIGFAGIYDPVSTYTILTAESLSGEFNGVTSDFAFLYPVLGYSETEVTLSLARNDIELTGVTQTPNQFAVAKALGALGPQSPIYTAVLPLDEAEANAAFDSLSGEAHASTGSFLIGNSALLRDALGQRMRRTEAQGTGGVTVSSKGAASTPVWASSFGSWSEIDGSSNVKGLSGSAGGLMAGVDRQLDSGWLIGAALGLGRSSFDLDDGSASVDSNDWHLGLYADRSWGRLAFRGGLGFTSHDVSSEREVAVGLISERQEADYDARSLQAFGELGYRIDRGRAVFEPFVNLAHVRFSSDDIDETGGTAALEISPESRSTTFATLGLRGAHGFSLQGAPARLEGAVAWRRAFGDLNAASDNSFIAGGGFTVAGVDLPRDVVTLEAGFGLSLGAGSDFSIGYAGQFGDGVREDGLRATLKMRF</sequence>
<name>A0A4U0YXD4_9RHOB</name>
<dbReference type="NCBIfam" id="TIGR02601">
    <property type="entry name" value="autotrns_rpt"/>
    <property type="match status" value="2"/>
</dbReference>
<protein>
    <submittedName>
        <fullName evidence="4">Autotransporter domain-containing protein</fullName>
    </submittedName>
</protein>
<organism evidence="4 5">
    <name type="scientific">Cereibacter changlensis</name>
    <dbReference type="NCBI Taxonomy" id="402884"/>
    <lineage>
        <taxon>Bacteria</taxon>
        <taxon>Pseudomonadati</taxon>
        <taxon>Pseudomonadota</taxon>
        <taxon>Alphaproteobacteria</taxon>
        <taxon>Rhodobacterales</taxon>
        <taxon>Paracoccaceae</taxon>
        <taxon>Cereibacter</taxon>
    </lineage>
</organism>
<dbReference type="InterPro" id="IPR006315">
    <property type="entry name" value="OM_autotransptr_brl_dom"/>
</dbReference>
<dbReference type="NCBIfam" id="TIGR01414">
    <property type="entry name" value="autotrans_barl"/>
    <property type="match status" value="1"/>
</dbReference>
<comment type="caution">
    <text evidence="4">The sequence shown here is derived from an EMBL/GenBank/DDBJ whole genome shotgun (WGS) entry which is preliminary data.</text>
</comment>